<protein>
    <submittedName>
        <fullName evidence="1">Uncharacterized protein</fullName>
    </submittedName>
</protein>
<name>A0ACB9M838_9MYRT</name>
<evidence type="ECO:0000313" key="2">
    <source>
        <dbReference type="Proteomes" id="UP001057402"/>
    </source>
</evidence>
<comment type="caution">
    <text evidence="1">The sequence shown here is derived from an EMBL/GenBank/DDBJ whole genome shotgun (WGS) entry which is preliminary data.</text>
</comment>
<accession>A0ACB9M838</accession>
<dbReference type="Proteomes" id="UP001057402">
    <property type="component" value="Chromosome 10"/>
</dbReference>
<gene>
    <name evidence="1" type="ORF">MLD38_033966</name>
</gene>
<organism evidence="1 2">
    <name type="scientific">Melastoma candidum</name>
    <dbReference type="NCBI Taxonomy" id="119954"/>
    <lineage>
        <taxon>Eukaryota</taxon>
        <taxon>Viridiplantae</taxon>
        <taxon>Streptophyta</taxon>
        <taxon>Embryophyta</taxon>
        <taxon>Tracheophyta</taxon>
        <taxon>Spermatophyta</taxon>
        <taxon>Magnoliopsida</taxon>
        <taxon>eudicotyledons</taxon>
        <taxon>Gunneridae</taxon>
        <taxon>Pentapetalae</taxon>
        <taxon>rosids</taxon>
        <taxon>malvids</taxon>
        <taxon>Myrtales</taxon>
        <taxon>Melastomataceae</taxon>
        <taxon>Melastomatoideae</taxon>
        <taxon>Melastomateae</taxon>
        <taxon>Melastoma</taxon>
    </lineage>
</organism>
<sequence>MSTLVDVVDGETELLEELYALPHDVDGGGELEGLQFVGDDANPLEVIGDDDAETSRSLRPWTTPQVTVGRSYLGRLELGWRWVENGEERSLDKSLVSLVKVRREDDDSVIWGYWGKETDETWRGRMKQIRRAAVW</sequence>
<dbReference type="EMBL" id="CM042889">
    <property type="protein sequence ID" value="KAI4320489.1"/>
    <property type="molecule type" value="Genomic_DNA"/>
</dbReference>
<proteinExistence type="predicted"/>
<reference evidence="2" key="1">
    <citation type="journal article" date="2023" name="Front. Plant Sci.">
        <title>Chromosomal-level genome assembly of Melastoma candidum provides insights into trichome evolution.</title>
        <authorList>
            <person name="Zhong Y."/>
            <person name="Wu W."/>
            <person name="Sun C."/>
            <person name="Zou P."/>
            <person name="Liu Y."/>
            <person name="Dai S."/>
            <person name="Zhou R."/>
        </authorList>
    </citation>
    <scope>NUCLEOTIDE SEQUENCE [LARGE SCALE GENOMIC DNA]</scope>
</reference>
<evidence type="ECO:0000313" key="1">
    <source>
        <dbReference type="EMBL" id="KAI4320489.1"/>
    </source>
</evidence>
<keyword evidence="2" id="KW-1185">Reference proteome</keyword>